<dbReference type="SUPFAM" id="SSF52833">
    <property type="entry name" value="Thioredoxin-like"/>
    <property type="match status" value="1"/>
</dbReference>
<evidence type="ECO:0000256" key="4">
    <source>
        <dbReference type="ARBA" id="ARBA00023004"/>
    </source>
</evidence>
<comment type="cofactor">
    <cofactor evidence="7">
        <name>[2Fe-2S] cluster</name>
        <dbReference type="ChEBI" id="CHEBI:190135"/>
    </cofactor>
    <text evidence="7">Binds 1 [2Fe-2S] cluster.</text>
</comment>
<evidence type="ECO:0000256" key="3">
    <source>
        <dbReference type="ARBA" id="ARBA00022723"/>
    </source>
</evidence>
<keyword evidence="9" id="KW-1185">Reference proteome</keyword>
<proteinExistence type="inferred from homology"/>
<sequence>MQPESIQPGALERKFAKLQEIVSRHEGQVAHLIAILQEVQQEYRYLPEEVLTYIATALNIPPAVVYGVATFYAQFSLLPKGKYVIRVCNGTACHVRGAEGIHFALRKETGLAEGQETTPDLQFTVETVSCLGACGLAPVMTVNGREVHGQMTPEEATAVLNRLKSGENQGERGDQDA</sequence>
<feature type="binding site" evidence="7">
    <location>
        <position position="88"/>
    </location>
    <ligand>
        <name>[2Fe-2S] cluster</name>
        <dbReference type="ChEBI" id="CHEBI:190135"/>
    </ligand>
</feature>
<comment type="caution">
    <text evidence="8">The sequence shown here is derived from an EMBL/GenBank/DDBJ whole genome shotgun (WGS) entry which is preliminary data.</text>
</comment>
<dbReference type="EMBL" id="LYVF01000174">
    <property type="protein sequence ID" value="OAT80782.1"/>
    <property type="molecule type" value="Genomic_DNA"/>
</dbReference>
<dbReference type="GO" id="GO:0051537">
    <property type="term" value="F:2 iron, 2 sulfur cluster binding"/>
    <property type="evidence" value="ECO:0007669"/>
    <property type="project" value="UniProtKB-KW"/>
</dbReference>
<dbReference type="PANTHER" id="PTHR43342:SF1">
    <property type="entry name" value="BIFURCATING [FEFE] HYDROGENASE GAMMA SUBUNIT"/>
    <property type="match status" value="1"/>
</dbReference>
<evidence type="ECO:0000256" key="6">
    <source>
        <dbReference type="ARBA" id="ARBA00034078"/>
    </source>
</evidence>
<dbReference type="PIRSF" id="PIRSF000216">
    <property type="entry name" value="NADH_DH_24kDa"/>
    <property type="match status" value="1"/>
</dbReference>
<evidence type="ECO:0000256" key="2">
    <source>
        <dbReference type="ARBA" id="ARBA00022714"/>
    </source>
</evidence>
<dbReference type="Gene3D" id="1.10.10.1590">
    <property type="entry name" value="NADH-quinone oxidoreductase subunit E"/>
    <property type="match status" value="1"/>
</dbReference>
<organism evidence="8 9">
    <name type="scientific">Desulfotomaculum copahuensis</name>
    <dbReference type="NCBI Taxonomy" id="1838280"/>
    <lineage>
        <taxon>Bacteria</taxon>
        <taxon>Bacillati</taxon>
        <taxon>Bacillota</taxon>
        <taxon>Clostridia</taxon>
        <taxon>Eubacteriales</taxon>
        <taxon>Desulfotomaculaceae</taxon>
        <taxon>Desulfotomaculum</taxon>
    </lineage>
</organism>
<dbReference type="CDD" id="cd03064">
    <property type="entry name" value="TRX_Fd_NuoE"/>
    <property type="match status" value="1"/>
</dbReference>
<dbReference type="AlphaFoldDB" id="A0A1B7LCZ0"/>
<comment type="similarity">
    <text evidence="1">Belongs to the complex I 24 kDa subunit family.</text>
</comment>
<dbReference type="GO" id="GO:0046872">
    <property type="term" value="F:metal ion binding"/>
    <property type="evidence" value="ECO:0007669"/>
    <property type="project" value="UniProtKB-KW"/>
</dbReference>
<evidence type="ECO:0000313" key="9">
    <source>
        <dbReference type="Proteomes" id="UP000078532"/>
    </source>
</evidence>
<evidence type="ECO:0000256" key="5">
    <source>
        <dbReference type="ARBA" id="ARBA00023014"/>
    </source>
</evidence>
<dbReference type="InterPro" id="IPR041921">
    <property type="entry name" value="NuoE_N"/>
</dbReference>
<dbReference type="Gene3D" id="3.40.30.10">
    <property type="entry name" value="Glutaredoxin"/>
    <property type="match status" value="1"/>
</dbReference>
<keyword evidence="4 7" id="KW-0408">Iron</keyword>
<dbReference type="PROSITE" id="PS01099">
    <property type="entry name" value="COMPLEX1_24K"/>
    <property type="match status" value="1"/>
</dbReference>
<dbReference type="InterPro" id="IPR036249">
    <property type="entry name" value="Thioredoxin-like_sf"/>
</dbReference>
<dbReference type="GO" id="GO:0016491">
    <property type="term" value="F:oxidoreductase activity"/>
    <property type="evidence" value="ECO:0007669"/>
    <property type="project" value="InterPro"/>
</dbReference>
<dbReference type="InterPro" id="IPR028431">
    <property type="entry name" value="NADP_DH_HndA-like"/>
</dbReference>
<evidence type="ECO:0000256" key="7">
    <source>
        <dbReference type="PIRSR" id="PIRSR000216-1"/>
    </source>
</evidence>
<dbReference type="PANTHER" id="PTHR43342">
    <property type="entry name" value="NADH-QUINONE OXIDOREDUCTASE, E SUBUNIT"/>
    <property type="match status" value="1"/>
</dbReference>
<accession>A0A1B7LCZ0</accession>
<dbReference type="Proteomes" id="UP000078532">
    <property type="component" value="Unassembled WGS sequence"/>
</dbReference>
<dbReference type="InterPro" id="IPR042128">
    <property type="entry name" value="NuoE_dom"/>
</dbReference>
<gene>
    <name evidence="8" type="ORF">A6M21_13045</name>
</gene>
<keyword evidence="3 7" id="KW-0479">Metal-binding</keyword>
<feature type="binding site" evidence="7">
    <location>
        <position position="130"/>
    </location>
    <ligand>
        <name>[2Fe-2S] cluster</name>
        <dbReference type="ChEBI" id="CHEBI:190135"/>
    </ligand>
</feature>
<feature type="binding site" evidence="7">
    <location>
        <position position="93"/>
    </location>
    <ligand>
        <name>[2Fe-2S] cluster</name>
        <dbReference type="ChEBI" id="CHEBI:190135"/>
    </ligand>
</feature>
<keyword evidence="5 7" id="KW-0411">Iron-sulfur</keyword>
<name>A0A1B7LCZ0_9FIRM</name>
<evidence type="ECO:0000313" key="8">
    <source>
        <dbReference type="EMBL" id="OAT80782.1"/>
    </source>
</evidence>
<protein>
    <submittedName>
        <fullName evidence="8">NADH dehydrogenase</fullName>
    </submittedName>
</protein>
<dbReference type="InterPro" id="IPR002023">
    <property type="entry name" value="NuoE-like"/>
</dbReference>
<evidence type="ECO:0000256" key="1">
    <source>
        <dbReference type="ARBA" id="ARBA00010643"/>
    </source>
</evidence>
<comment type="cofactor">
    <cofactor evidence="6">
        <name>[2Fe-2S] cluster</name>
        <dbReference type="ChEBI" id="CHEBI:190135"/>
    </cofactor>
</comment>
<dbReference type="Pfam" id="PF01257">
    <property type="entry name" value="2Fe-2S_thioredx"/>
    <property type="match status" value="1"/>
</dbReference>
<feature type="binding site" evidence="7">
    <location>
        <position position="134"/>
    </location>
    <ligand>
        <name>[2Fe-2S] cluster</name>
        <dbReference type="ChEBI" id="CHEBI:190135"/>
    </ligand>
</feature>
<dbReference type="STRING" id="1838280.A6M21_13045"/>
<keyword evidence="2 7" id="KW-0001">2Fe-2S</keyword>
<reference evidence="8 9" key="1">
    <citation type="submission" date="2016-04" db="EMBL/GenBank/DDBJ databases">
        <authorList>
            <person name="Evans L.H."/>
            <person name="Alamgir A."/>
            <person name="Owens N."/>
            <person name="Weber N.D."/>
            <person name="Virtaneva K."/>
            <person name="Barbian K."/>
            <person name="Babar A."/>
            <person name="Rosenke K."/>
        </authorList>
    </citation>
    <scope>NUCLEOTIDE SEQUENCE [LARGE SCALE GENOMIC DNA]</scope>
    <source>
        <strain evidence="8 9">LMa1</strain>
    </source>
</reference>